<evidence type="ECO:0000259" key="4">
    <source>
        <dbReference type="PROSITE" id="PS50932"/>
    </source>
</evidence>
<keyword evidence="6" id="KW-1185">Reference proteome</keyword>
<dbReference type="InterPro" id="IPR046335">
    <property type="entry name" value="LacI/GalR-like_sensor"/>
</dbReference>
<gene>
    <name evidence="5" type="ORF">ACFSE6_07145</name>
</gene>
<proteinExistence type="predicted"/>
<dbReference type="InterPro" id="IPR000843">
    <property type="entry name" value="HTH_LacI"/>
</dbReference>
<keyword evidence="3" id="KW-0804">Transcription</keyword>
<accession>A0ABW4L354</accession>
<dbReference type="CDD" id="cd06267">
    <property type="entry name" value="PBP1_LacI_sugar_binding-like"/>
    <property type="match status" value="1"/>
</dbReference>
<sequence length="337" mass="36296">MSAVTMRDVARHAGVSVKTVSNVVNAAPNVAEVTVRKVEAAIAELGYQMNFAARSLSIGRTGMVMLAVPRLSLPYFAELSDRIVEAAGDRGYTVLLEQTGGVRERELGVLTSERRRMSDGLIFSPIGLRQDDGADLDVPFPMVLLGERPLNPDLDHVAMDNRGGARALTEHLLTIGRRRIAVVGSYDTGEVGAGYLRTAGHRDALEAADLPHAPERHGPATAWTLEAGAHAMAEILDRGVEIDAVFALNDALALGATRELFDRGLRVPQDVAVTGFDDIREAAFARPRLTTVDPGRDEIARRAVDGLLAQILRPDRTRAGGTHTQPYTLRIRESTGG</sequence>
<dbReference type="InterPro" id="IPR028082">
    <property type="entry name" value="Peripla_BP_I"/>
</dbReference>
<dbReference type="PRINTS" id="PR00036">
    <property type="entry name" value="HTHLACI"/>
</dbReference>
<dbReference type="SUPFAM" id="SSF53822">
    <property type="entry name" value="Periplasmic binding protein-like I"/>
    <property type="match status" value="1"/>
</dbReference>
<evidence type="ECO:0000313" key="5">
    <source>
        <dbReference type="EMBL" id="MFD1717602.1"/>
    </source>
</evidence>
<evidence type="ECO:0000256" key="3">
    <source>
        <dbReference type="ARBA" id="ARBA00023163"/>
    </source>
</evidence>
<comment type="caution">
    <text evidence="5">The sequence shown here is derived from an EMBL/GenBank/DDBJ whole genome shotgun (WGS) entry which is preliminary data.</text>
</comment>
<reference evidence="6" key="1">
    <citation type="journal article" date="2019" name="Int. J. Syst. Evol. Microbiol.">
        <title>The Global Catalogue of Microorganisms (GCM) 10K type strain sequencing project: providing services to taxonomists for standard genome sequencing and annotation.</title>
        <authorList>
            <consortium name="The Broad Institute Genomics Platform"/>
            <consortium name="The Broad Institute Genome Sequencing Center for Infectious Disease"/>
            <person name="Wu L."/>
            <person name="Ma J."/>
        </authorList>
    </citation>
    <scope>NUCLEOTIDE SEQUENCE [LARGE SCALE GENOMIC DNA]</scope>
    <source>
        <strain evidence="6">JCM 17130</strain>
    </source>
</reference>
<keyword evidence="1" id="KW-0805">Transcription regulation</keyword>
<evidence type="ECO:0000256" key="2">
    <source>
        <dbReference type="ARBA" id="ARBA00023125"/>
    </source>
</evidence>
<dbReference type="SMART" id="SM00354">
    <property type="entry name" value="HTH_LACI"/>
    <property type="match status" value="1"/>
</dbReference>
<protein>
    <submittedName>
        <fullName evidence="5">LacI family DNA-binding transcriptional regulator</fullName>
    </submittedName>
</protein>
<dbReference type="PROSITE" id="PS50932">
    <property type="entry name" value="HTH_LACI_2"/>
    <property type="match status" value="1"/>
</dbReference>
<dbReference type="RefSeq" id="WP_388004222.1">
    <property type="nucleotide sequence ID" value="NZ_JBHUEE010000003.1"/>
</dbReference>
<keyword evidence="2 5" id="KW-0238">DNA-binding</keyword>
<evidence type="ECO:0000313" key="6">
    <source>
        <dbReference type="Proteomes" id="UP001597277"/>
    </source>
</evidence>
<dbReference type="PROSITE" id="PS00356">
    <property type="entry name" value="HTH_LACI_1"/>
    <property type="match status" value="1"/>
</dbReference>
<evidence type="ECO:0000256" key="1">
    <source>
        <dbReference type="ARBA" id="ARBA00023015"/>
    </source>
</evidence>
<name>A0ABW4L354_9MICO</name>
<dbReference type="Pfam" id="PF00356">
    <property type="entry name" value="LacI"/>
    <property type="match status" value="1"/>
</dbReference>
<feature type="domain" description="HTH lacI-type" evidence="4">
    <location>
        <begin position="4"/>
        <end position="58"/>
    </location>
</feature>
<dbReference type="PANTHER" id="PTHR30146:SF109">
    <property type="entry name" value="HTH-TYPE TRANSCRIPTIONAL REGULATOR GALS"/>
    <property type="match status" value="1"/>
</dbReference>
<dbReference type="PANTHER" id="PTHR30146">
    <property type="entry name" value="LACI-RELATED TRANSCRIPTIONAL REPRESSOR"/>
    <property type="match status" value="1"/>
</dbReference>
<dbReference type="Gene3D" id="1.10.260.40">
    <property type="entry name" value="lambda repressor-like DNA-binding domains"/>
    <property type="match status" value="1"/>
</dbReference>
<dbReference type="EMBL" id="JBHUEE010000003">
    <property type="protein sequence ID" value="MFD1717602.1"/>
    <property type="molecule type" value="Genomic_DNA"/>
</dbReference>
<organism evidence="5 6">
    <name type="scientific">Georgenia deserti</name>
    <dbReference type="NCBI Taxonomy" id="2093781"/>
    <lineage>
        <taxon>Bacteria</taxon>
        <taxon>Bacillati</taxon>
        <taxon>Actinomycetota</taxon>
        <taxon>Actinomycetes</taxon>
        <taxon>Micrococcales</taxon>
        <taxon>Bogoriellaceae</taxon>
        <taxon>Georgenia</taxon>
    </lineage>
</organism>
<dbReference type="SUPFAM" id="SSF47413">
    <property type="entry name" value="lambda repressor-like DNA-binding domains"/>
    <property type="match status" value="1"/>
</dbReference>
<dbReference type="GO" id="GO:0003677">
    <property type="term" value="F:DNA binding"/>
    <property type="evidence" value="ECO:0007669"/>
    <property type="project" value="UniProtKB-KW"/>
</dbReference>
<dbReference type="Gene3D" id="3.40.50.2300">
    <property type="match status" value="2"/>
</dbReference>
<dbReference type="InterPro" id="IPR010982">
    <property type="entry name" value="Lambda_DNA-bd_dom_sf"/>
</dbReference>
<dbReference type="Pfam" id="PF13377">
    <property type="entry name" value="Peripla_BP_3"/>
    <property type="match status" value="1"/>
</dbReference>
<dbReference type="CDD" id="cd01392">
    <property type="entry name" value="HTH_LacI"/>
    <property type="match status" value="1"/>
</dbReference>
<dbReference type="Proteomes" id="UP001597277">
    <property type="component" value="Unassembled WGS sequence"/>
</dbReference>